<dbReference type="GO" id="GO:0030036">
    <property type="term" value="P:actin cytoskeleton organization"/>
    <property type="evidence" value="ECO:0007669"/>
    <property type="project" value="TreeGrafter"/>
</dbReference>
<evidence type="ECO:0000256" key="9">
    <source>
        <dbReference type="PROSITE-ProRule" id="PRU00125"/>
    </source>
</evidence>
<feature type="region of interest" description="Disordered" evidence="10">
    <location>
        <begin position="1"/>
        <end position="188"/>
    </location>
</feature>
<dbReference type="PROSITE" id="PS00478">
    <property type="entry name" value="LIM_DOMAIN_1"/>
    <property type="match status" value="2"/>
</dbReference>
<dbReference type="PROSITE" id="PS50023">
    <property type="entry name" value="LIM_DOMAIN_2"/>
    <property type="match status" value="2"/>
</dbReference>
<dbReference type="SUPFAM" id="SSF57716">
    <property type="entry name" value="Glucocorticoid receptor-like (DNA-binding domain)"/>
    <property type="match status" value="3"/>
</dbReference>
<proteinExistence type="predicted"/>
<evidence type="ECO:0000256" key="2">
    <source>
        <dbReference type="ARBA" id="ARBA00004496"/>
    </source>
</evidence>
<name>A0A5B0QFC4_PUCGR</name>
<feature type="domain" description="LIM zinc-binding" evidence="11">
    <location>
        <begin position="544"/>
        <end position="615"/>
    </location>
</feature>
<feature type="compositionally biased region" description="Low complexity" evidence="10">
    <location>
        <begin position="163"/>
        <end position="178"/>
    </location>
</feature>
<keyword evidence="6 9" id="KW-0862">Zinc</keyword>
<dbReference type="OrthoDB" id="15567at2759"/>
<feature type="region of interest" description="Disordered" evidence="10">
    <location>
        <begin position="286"/>
        <end position="381"/>
    </location>
</feature>
<dbReference type="SMART" id="SM00132">
    <property type="entry name" value="LIM"/>
    <property type="match status" value="3"/>
</dbReference>
<evidence type="ECO:0000256" key="7">
    <source>
        <dbReference type="ARBA" id="ARBA00022949"/>
    </source>
</evidence>
<feature type="domain" description="LIM zinc-binding" evidence="11">
    <location>
        <begin position="391"/>
        <end position="450"/>
    </location>
</feature>
<sequence length="615" mass="69260">MSTPLLRRLAQYQQQQQQEQGQEPNNNAGLTRRTQSIKRPLPPVPPTTTTHTNNQQPQQQPPLTAISINKLNSQENRTADQGPSRTKPLPQPPAPSRPIIPPTPPVHGRPTELSNSNYHPYHQQPHTHNQFIPHHHHHHHQQQLQQTASFHQLPPFQPPGSFQPPSNFHPQLHPQPSSSDHHHSFSHHADHRVVDEQTIHATDERGDQQDVQQALVVDSEPRDDSGHEVSNEEEKPGEPELVVPRMVFNDDDDHDDNGVSRAEESEEDSLPGIMVTEEEGVPGIVVSVESPPAPKGTTRKKPFIADEGGRRTSGPRGATVGGPRTITPVRKAERVVSTEARSRQRSVPQMIVSSTDEDSSNQHPQEHHHHQQTRDDCPPRQLAAPIGPHSLACAGCRQLIAGRIVHALDAKWHPDCFVCQHCSLVLEHVAFYEHEGKAYCGVDYDELFSLKCYHCNTSINEDSYVSLDDPSLKDGPRHYHKLHLFCSECGDPFIDPKSLEEQSRISSLPNTNRDRMPTVNEPKPFVLFNGYPYCEKCDVRLHRPKCFTCKAPITDDFINALNKLFHSECFVCFECHNPFSNNQFFLVPYADLDPSVDPKSKRGAQQVPICLNCYS</sequence>
<evidence type="ECO:0000256" key="4">
    <source>
        <dbReference type="ARBA" id="ARBA00022723"/>
    </source>
</evidence>
<feature type="region of interest" description="Disordered" evidence="10">
    <location>
        <begin position="218"/>
        <end position="271"/>
    </location>
</feature>
<reference evidence="12 13" key="1">
    <citation type="submission" date="2019-05" db="EMBL/GenBank/DDBJ databases">
        <title>Emergence of the Ug99 lineage of the wheat stem rust pathogen through somatic hybridization.</title>
        <authorList>
            <person name="Li F."/>
            <person name="Upadhyaya N.M."/>
            <person name="Sperschneider J."/>
            <person name="Matny O."/>
            <person name="Nguyen-Phuc H."/>
            <person name="Mago R."/>
            <person name="Raley C."/>
            <person name="Miller M.E."/>
            <person name="Silverstein K.A.T."/>
            <person name="Henningsen E."/>
            <person name="Hirsch C.D."/>
            <person name="Visser B."/>
            <person name="Pretorius Z.A."/>
            <person name="Steffenson B.J."/>
            <person name="Schwessinger B."/>
            <person name="Dodds P.N."/>
            <person name="Figueroa M."/>
        </authorList>
    </citation>
    <scope>NUCLEOTIDE SEQUENCE [LARGE SCALE GENOMIC DNA]</scope>
    <source>
        <strain evidence="12">21-0</strain>
    </source>
</reference>
<comment type="subcellular location">
    <subcellularLocation>
        <location evidence="1">Cell junction</location>
    </subcellularLocation>
    <subcellularLocation>
        <location evidence="2">Cytoplasm</location>
    </subcellularLocation>
</comment>
<feature type="compositionally biased region" description="Low complexity" evidence="10">
    <location>
        <begin position="142"/>
        <end position="154"/>
    </location>
</feature>
<feature type="compositionally biased region" description="Polar residues" evidence="10">
    <location>
        <begin position="24"/>
        <end position="34"/>
    </location>
</feature>
<dbReference type="GO" id="GO:0030695">
    <property type="term" value="F:GTPase regulator activity"/>
    <property type="evidence" value="ECO:0007669"/>
    <property type="project" value="UniProtKB-ARBA"/>
</dbReference>
<evidence type="ECO:0000313" key="13">
    <source>
        <dbReference type="Proteomes" id="UP000324748"/>
    </source>
</evidence>
<protein>
    <recommendedName>
        <fullName evidence="11">LIM zinc-binding domain-containing protein</fullName>
    </recommendedName>
</protein>
<feature type="compositionally biased region" description="Low complexity" evidence="10">
    <location>
        <begin position="47"/>
        <end position="64"/>
    </location>
</feature>
<evidence type="ECO:0000256" key="10">
    <source>
        <dbReference type="SAM" id="MobiDB-lite"/>
    </source>
</evidence>
<dbReference type="Gene3D" id="2.10.110.10">
    <property type="entry name" value="Cysteine Rich Protein"/>
    <property type="match status" value="3"/>
</dbReference>
<evidence type="ECO:0000313" key="12">
    <source>
        <dbReference type="EMBL" id="KAA1111842.1"/>
    </source>
</evidence>
<dbReference type="FunFam" id="2.10.110.10:FF:000008">
    <property type="entry name" value="Paxillin isoform 1"/>
    <property type="match status" value="1"/>
</dbReference>
<dbReference type="GO" id="GO:0051371">
    <property type="term" value="F:muscle alpha-actinin binding"/>
    <property type="evidence" value="ECO:0007669"/>
    <property type="project" value="TreeGrafter"/>
</dbReference>
<accession>A0A5B0QFC4</accession>
<dbReference type="AlphaFoldDB" id="A0A5B0QFC4"/>
<evidence type="ECO:0000256" key="6">
    <source>
        <dbReference type="ARBA" id="ARBA00022833"/>
    </source>
</evidence>
<keyword evidence="5" id="KW-0677">Repeat</keyword>
<dbReference type="EMBL" id="VSWC01000016">
    <property type="protein sequence ID" value="KAA1111842.1"/>
    <property type="molecule type" value="Genomic_DNA"/>
</dbReference>
<dbReference type="GO" id="GO:0005737">
    <property type="term" value="C:cytoplasm"/>
    <property type="evidence" value="ECO:0007669"/>
    <property type="project" value="UniProtKB-SubCell"/>
</dbReference>
<keyword evidence="7" id="KW-0965">Cell junction</keyword>
<dbReference type="GO" id="GO:0001725">
    <property type="term" value="C:stress fiber"/>
    <property type="evidence" value="ECO:0007669"/>
    <property type="project" value="TreeGrafter"/>
</dbReference>
<evidence type="ECO:0000256" key="8">
    <source>
        <dbReference type="ARBA" id="ARBA00023038"/>
    </source>
</evidence>
<dbReference type="Pfam" id="PF00412">
    <property type="entry name" value="LIM"/>
    <property type="match status" value="2"/>
</dbReference>
<evidence type="ECO:0000256" key="5">
    <source>
        <dbReference type="ARBA" id="ARBA00022737"/>
    </source>
</evidence>
<keyword evidence="3" id="KW-0963">Cytoplasm</keyword>
<evidence type="ECO:0000256" key="3">
    <source>
        <dbReference type="ARBA" id="ARBA00022490"/>
    </source>
</evidence>
<feature type="compositionally biased region" description="Basic and acidic residues" evidence="10">
    <location>
        <begin position="219"/>
        <end position="238"/>
    </location>
</feature>
<feature type="compositionally biased region" description="Low complexity" evidence="10">
    <location>
        <begin position="11"/>
        <end position="23"/>
    </location>
</feature>
<keyword evidence="13" id="KW-1185">Reference proteome</keyword>
<dbReference type="InterPro" id="IPR050604">
    <property type="entry name" value="PDZ-LIM_domain"/>
</dbReference>
<evidence type="ECO:0000259" key="11">
    <source>
        <dbReference type="PROSITE" id="PS50023"/>
    </source>
</evidence>
<feature type="compositionally biased region" description="Polar residues" evidence="10">
    <location>
        <begin position="66"/>
        <end position="84"/>
    </location>
</feature>
<dbReference type="Proteomes" id="UP000324748">
    <property type="component" value="Unassembled WGS sequence"/>
</dbReference>
<keyword evidence="8 9" id="KW-0440">LIM domain</keyword>
<feature type="compositionally biased region" description="Basic and acidic residues" evidence="10">
    <location>
        <begin position="330"/>
        <end position="342"/>
    </location>
</feature>
<dbReference type="PANTHER" id="PTHR24214:SF38">
    <property type="entry name" value="PDZ AND LIM DOMAIN PROTEIN ZASP-RELATED"/>
    <property type="match status" value="1"/>
</dbReference>
<dbReference type="CDD" id="cd08368">
    <property type="entry name" value="LIM"/>
    <property type="match status" value="2"/>
</dbReference>
<dbReference type="GO" id="GO:0046872">
    <property type="term" value="F:metal ion binding"/>
    <property type="evidence" value="ECO:0007669"/>
    <property type="project" value="UniProtKB-KW"/>
</dbReference>
<gene>
    <name evidence="12" type="ORF">PGT21_013589</name>
</gene>
<dbReference type="InterPro" id="IPR001781">
    <property type="entry name" value="Znf_LIM"/>
</dbReference>
<organism evidence="12 13">
    <name type="scientific">Puccinia graminis f. sp. tritici</name>
    <dbReference type="NCBI Taxonomy" id="56615"/>
    <lineage>
        <taxon>Eukaryota</taxon>
        <taxon>Fungi</taxon>
        <taxon>Dikarya</taxon>
        <taxon>Basidiomycota</taxon>
        <taxon>Pucciniomycotina</taxon>
        <taxon>Pucciniomycetes</taxon>
        <taxon>Pucciniales</taxon>
        <taxon>Pucciniaceae</taxon>
        <taxon>Puccinia</taxon>
    </lineage>
</organism>
<dbReference type="GO" id="GO:0031941">
    <property type="term" value="C:filamentous actin"/>
    <property type="evidence" value="ECO:0007669"/>
    <property type="project" value="TreeGrafter"/>
</dbReference>
<feature type="compositionally biased region" description="Pro residues" evidence="10">
    <location>
        <begin position="89"/>
        <end position="107"/>
    </location>
</feature>
<dbReference type="PANTHER" id="PTHR24214">
    <property type="entry name" value="PDZ AND LIM DOMAIN PROTEIN ZASP"/>
    <property type="match status" value="1"/>
</dbReference>
<comment type="caution">
    <text evidence="12">The sequence shown here is derived from an EMBL/GenBank/DDBJ whole genome shotgun (WGS) entry which is preliminary data.</text>
</comment>
<feature type="compositionally biased region" description="Polar residues" evidence="10">
    <location>
        <begin position="345"/>
        <end position="354"/>
    </location>
</feature>
<dbReference type="GO" id="GO:0003779">
    <property type="term" value="F:actin binding"/>
    <property type="evidence" value="ECO:0007669"/>
    <property type="project" value="TreeGrafter"/>
</dbReference>
<keyword evidence="4 9" id="KW-0479">Metal-binding</keyword>
<feature type="compositionally biased region" description="Basic and acidic residues" evidence="10">
    <location>
        <begin position="179"/>
        <end position="188"/>
    </location>
</feature>
<evidence type="ECO:0000256" key="1">
    <source>
        <dbReference type="ARBA" id="ARBA00004282"/>
    </source>
</evidence>